<keyword evidence="2" id="KW-1185">Reference proteome</keyword>
<gene>
    <name evidence="1" type="ORF">NS365_23255</name>
</gene>
<reference evidence="1 2" key="1">
    <citation type="journal article" date="2016" name="Front. Microbiol.">
        <title>Genomic Resource of Rice Seed Associated Bacteria.</title>
        <authorList>
            <person name="Midha S."/>
            <person name="Bansal K."/>
            <person name="Sharma S."/>
            <person name="Kumar N."/>
            <person name="Patil P.P."/>
            <person name="Chaudhry V."/>
            <person name="Patil P.B."/>
        </authorList>
    </citation>
    <scope>NUCLEOTIDE SEQUENCE [LARGE SCALE GENOMIC DNA]</scope>
    <source>
        <strain evidence="1 2">NS365</strain>
    </source>
</reference>
<sequence>MAFLRQIVVTLVVLVAALGVWMMLSPLPGRVILSSGVPLPEQAKALIARISPEETEKAGATRAPQGGSAAQLVVVDPA</sequence>
<dbReference type="Proteomes" id="UP000078529">
    <property type="component" value="Unassembled WGS sequence"/>
</dbReference>
<evidence type="ECO:0000313" key="2">
    <source>
        <dbReference type="Proteomes" id="UP000078529"/>
    </source>
</evidence>
<name>A0A175RE26_9HYPH</name>
<comment type="caution">
    <text evidence="1">The sequence shown here is derived from an EMBL/GenBank/DDBJ whole genome shotgun (WGS) entry which is preliminary data.</text>
</comment>
<organism evidence="1 2">
    <name type="scientific">Aureimonas ureilytica</name>
    <dbReference type="NCBI Taxonomy" id="401562"/>
    <lineage>
        <taxon>Bacteria</taxon>
        <taxon>Pseudomonadati</taxon>
        <taxon>Pseudomonadota</taxon>
        <taxon>Alphaproteobacteria</taxon>
        <taxon>Hyphomicrobiales</taxon>
        <taxon>Aurantimonadaceae</taxon>
        <taxon>Aureimonas</taxon>
    </lineage>
</organism>
<proteinExistence type="predicted"/>
<feature type="non-terminal residue" evidence="1">
    <location>
        <position position="78"/>
    </location>
</feature>
<dbReference type="AlphaFoldDB" id="A0A175RE26"/>
<dbReference type="EMBL" id="LDQA01000154">
    <property type="protein sequence ID" value="KTQ97611.1"/>
    <property type="molecule type" value="Genomic_DNA"/>
</dbReference>
<evidence type="ECO:0000313" key="1">
    <source>
        <dbReference type="EMBL" id="KTQ97611.1"/>
    </source>
</evidence>
<accession>A0A175RE26</accession>
<protein>
    <submittedName>
        <fullName evidence="1">Uncharacterized protein</fullName>
    </submittedName>
</protein>